<evidence type="ECO:0000256" key="1">
    <source>
        <dbReference type="SAM" id="Phobius"/>
    </source>
</evidence>
<feature type="domain" description="AB hydrolase-1" evidence="2">
    <location>
        <begin position="249"/>
        <end position="374"/>
    </location>
</feature>
<dbReference type="Gene3D" id="3.40.50.1820">
    <property type="entry name" value="alpha/beta hydrolase"/>
    <property type="match status" value="1"/>
</dbReference>
<evidence type="ECO:0000313" key="4">
    <source>
        <dbReference type="Proteomes" id="UP000094385"/>
    </source>
</evidence>
<dbReference type="InterPro" id="IPR000073">
    <property type="entry name" value="AB_hydrolase_1"/>
</dbReference>
<sequence>MRDNSLYHYLFVRFWIIVLSSIAPLSISYCLLVLFGVPGSYRVPHILEVWAIAEATFYFFTLVFRVYYIQSPAIHPPLPSREKRLELFTLCEQSISDHKQYISKWFMDTPITDIHKENMKDFVRWAFLNNAAPDSKYDEELEEYVTILEGKLNLKFPPGRADNVKSLRLTVDKVKALHRSLVWYMCIHVVDVVTFFSLLFHGFHFHHSSPMRCLAVFPPRLQTLVSAHRSPVKNLTYYHRPHTARDKLPLLLIHGIGVGLYPYIDFLAELNHKRHETEGDIGIIAVEILQVSSRITEPVLTKENICHQIRAILSHHGFEMVVLVTHSYGSVIATHLLHNPAVTNRIASVVVVDPITIQLHHPDVAYNFTFRKPKSANEWLLWYFGSMDMGVAHTLGRRFFWSENILWKQDLCDRHVTIFLAEKDNIVHTEQVRAYLLNHSTGREIAEDGDGKIMFHDQKILKVVWCENLHHGHVFDAKIWRNRLVNEVLEHSAQTYNSDGSRWPNGRSLY</sequence>
<evidence type="ECO:0000259" key="2">
    <source>
        <dbReference type="Pfam" id="PF00561"/>
    </source>
</evidence>
<feature type="transmembrane region" description="Helical" evidence="1">
    <location>
        <begin position="181"/>
        <end position="203"/>
    </location>
</feature>
<gene>
    <name evidence="3" type="ORF">LIPSTDRAFT_173125</name>
</gene>
<dbReference type="SUPFAM" id="SSF53474">
    <property type="entry name" value="alpha/beta-Hydrolases"/>
    <property type="match status" value="1"/>
</dbReference>
<keyword evidence="1" id="KW-1133">Transmembrane helix</keyword>
<dbReference type="Proteomes" id="UP000094385">
    <property type="component" value="Unassembled WGS sequence"/>
</dbReference>
<evidence type="ECO:0000313" key="3">
    <source>
        <dbReference type="EMBL" id="ODQ70023.1"/>
    </source>
</evidence>
<dbReference type="EMBL" id="KV454301">
    <property type="protein sequence ID" value="ODQ70023.1"/>
    <property type="molecule type" value="Genomic_DNA"/>
</dbReference>
<dbReference type="STRING" id="675824.A0A1E3PX63"/>
<keyword evidence="1" id="KW-0472">Membrane</keyword>
<reference evidence="3 4" key="1">
    <citation type="journal article" date="2016" name="Proc. Natl. Acad. Sci. U.S.A.">
        <title>Comparative genomics of biotechnologically important yeasts.</title>
        <authorList>
            <person name="Riley R."/>
            <person name="Haridas S."/>
            <person name="Wolfe K.H."/>
            <person name="Lopes M.R."/>
            <person name="Hittinger C.T."/>
            <person name="Goeker M."/>
            <person name="Salamov A.A."/>
            <person name="Wisecaver J.H."/>
            <person name="Long T.M."/>
            <person name="Calvey C.H."/>
            <person name="Aerts A.L."/>
            <person name="Barry K.W."/>
            <person name="Choi C."/>
            <person name="Clum A."/>
            <person name="Coughlan A.Y."/>
            <person name="Deshpande S."/>
            <person name="Douglass A.P."/>
            <person name="Hanson S.J."/>
            <person name="Klenk H.-P."/>
            <person name="LaButti K.M."/>
            <person name="Lapidus A."/>
            <person name="Lindquist E.A."/>
            <person name="Lipzen A.M."/>
            <person name="Meier-Kolthoff J.P."/>
            <person name="Ohm R.A."/>
            <person name="Otillar R.P."/>
            <person name="Pangilinan J.L."/>
            <person name="Peng Y."/>
            <person name="Rokas A."/>
            <person name="Rosa C.A."/>
            <person name="Scheuner C."/>
            <person name="Sibirny A.A."/>
            <person name="Slot J.C."/>
            <person name="Stielow J.B."/>
            <person name="Sun H."/>
            <person name="Kurtzman C.P."/>
            <person name="Blackwell M."/>
            <person name="Grigoriev I.V."/>
            <person name="Jeffries T.W."/>
        </authorList>
    </citation>
    <scope>NUCLEOTIDE SEQUENCE [LARGE SCALE GENOMIC DNA]</scope>
    <source>
        <strain evidence="3 4">NRRL Y-11557</strain>
    </source>
</reference>
<protein>
    <recommendedName>
        <fullName evidence="2">AB hydrolase-1 domain-containing protein</fullName>
    </recommendedName>
</protein>
<accession>A0A1E3PX63</accession>
<keyword evidence="1" id="KW-0812">Transmembrane</keyword>
<dbReference type="Pfam" id="PF00561">
    <property type="entry name" value="Abhydrolase_1"/>
    <property type="match status" value="1"/>
</dbReference>
<feature type="transmembrane region" description="Helical" evidence="1">
    <location>
        <begin position="49"/>
        <end position="68"/>
    </location>
</feature>
<keyword evidence="4" id="KW-1185">Reference proteome</keyword>
<organism evidence="3 4">
    <name type="scientific">Lipomyces starkeyi NRRL Y-11557</name>
    <dbReference type="NCBI Taxonomy" id="675824"/>
    <lineage>
        <taxon>Eukaryota</taxon>
        <taxon>Fungi</taxon>
        <taxon>Dikarya</taxon>
        <taxon>Ascomycota</taxon>
        <taxon>Saccharomycotina</taxon>
        <taxon>Lipomycetes</taxon>
        <taxon>Lipomycetales</taxon>
        <taxon>Lipomycetaceae</taxon>
        <taxon>Lipomyces</taxon>
    </lineage>
</organism>
<feature type="transmembrane region" description="Helical" evidence="1">
    <location>
        <begin position="12"/>
        <end position="37"/>
    </location>
</feature>
<dbReference type="AlphaFoldDB" id="A0A1E3PX63"/>
<name>A0A1E3PX63_LIPST</name>
<dbReference type="PANTHER" id="PTHR37471">
    <property type="entry name" value="UNNAMED PRODUCT"/>
    <property type="match status" value="1"/>
</dbReference>
<dbReference type="PANTHER" id="PTHR37471:SF1">
    <property type="entry name" value="AB HYDROLASE-1 DOMAIN-CONTAINING PROTEIN"/>
    <property type="match status" value="1"/>
</dbReference>
<dbReference type="OrthoDB" id="6431331at2759"/>
<dbReference type="InterPro" id="IPR029058">
    <property type="entry name" value="AB_hydrolase_fold"/>
</dbReference>
<proteinExistence type="predicted"/>